<reference evidence="3" key="1">
    <citation type="submission" date="2025-08" db="UniProtKB">
        <authorList>
            <consortium name="RefSeq"/>
        </authorList>
    </citation>
    <scope>IDENTIFICATION</scope>
    <source>
        <strain evidence="3">11010-0011.00</strain>
        <tissue evidence="3">Whole body</tissue>
    </source>
</reference>
<name>A0A6J2TEA6_DROLE</name>
<proteinExistence type="predicted"/>
<gene>
    <name evidence="3" type="primary">LOC115623913</name>
</gene>
<organism evidence="2 3">
    <name type="scientific">Drosophila lebanonensis</name>
    <name type="common">Fruit fly</name>
    <name type="synonym">Scaptodrosophila lebanonensis</name>
    <dbReference type="NCBI Taxonomy" id="7225"/>
    <lineage>
        <taxon>Eukaryota</taxon>
        <taxon>Metazoa</taxon>
        <taxon>Ecdysozoa</taxon>
        <taxon>Arthropoda</taxon>
        <taxon>Hexapoda</taxon>
        <taxon>Insecta</taxon>
        <taxon>Pterygota</taxon>
        <taxon>Neoptera</taxon>
        <taxon>Endopterygota</taxon>
        <taxon>Diptera</taxon>
        <taxon>Brachycera</taxon>
        <taxon>Muscomorpha</taxon>
        <taxon>Ephydroidea</taxon>
        <taxon>Drosophilidae</taxon>
        <taxon>Scaptodrosophila</taxon>
    </lineage>
</organism>
<sequence length="298" mass="34302">MFSRIFRAKREEKAIKKYNEALARLRQLKYAFNEAGQLRKVDENTGKPGDQPFEYQISGDRVENEDHYEKIGDEVTEIVYGLLEQNGLKRLTIPFHMPYNQSSFIFTQPAQPDCSNKLLVLIHGLGALPYIRRAQKLGYDIVVTNTNDNMRYFVGVYTSTDEVANPMQHANFVWEKIVMASKPQSVAIIAHSYGGHLAMFLSRQHQEFFKEKVFAIALTDSAHYDVPKDSREYLQKVTCNWASSEEPLDTVLPIPDDEVHKVSAGHANHEWTSYTAMESVMKYIEEKHEEHLRKVANV</sequence>
<feature type="domain" description="Arb2" evidence="1">
    <location>
        <begin position="24"/>
        <end position="123"/>
    </location>
</feature>
<evidence type="ECO:0000313" key="3">
    <source>
        <dbReference type="RefSeq" id="XP_030374329.1"/>
    </source>
</evidence>
<dbReference type="Pfam" id="PF22749">
    <property type="entry name" value="Arb2"/>
    <property type="match status" value="2"/>
</dbReference>
<dbReference type="AlphaFoldDB" id="A0A6J2TEA6"/>
<dbReference type="PANTHER" id="PTHR21357">
    <property type="entry name" value="FAM172 FAMILY PROTEIN HOMOLOG CG10038"/>
    <property type="match status" value="1"/>
</dbReference>
<evidence type="ECO:0000313" key="2">
    <source>
        <dbReference type="Proteomes" id="UP000504634"/>
    </source>
</evidence>
<keyword evidence="2" id="KW-1185">Reference proteome</keyword>
<protein>
    <submittedName>
        <fullName evidence="3">FAM172 family protein homolog CG10038-like</fullName>
    </submittedName>
</protein>
<dbReference type="Proteomes" id="UP000504634">
    <property type="component" value="Unplaced"/>
</dbReference>
<dbReference type="InterPro" id="IPR053858">
    <property type="entry name" value="Arb2_dom"/>
</dbReference>
<dbReference type="GO" id="GO:0005634">
    <property type="term" value="C:nucleus"/>
    <property type="evidence" value="ECO:0007669"/>
    <property type="project" value="TreeGrafter"/>
</dbReference>
<dbReference type="InterPro" id="IPR029058">
    <property type="entry name" value="AB_hydrolase_fold"/>
</dbReference>
<dbReference type="InterPro" id="IPR048263">
    <property type="entry name" value="Arb2"/>
</dbReference>
<dbReference type="SUPFAM" id="SSF53474">
    <property type="entry name" value="alpha/beta-Hydrolases"/>
    <property type="match status" value="1"/>
</dbReference>
<dbReference type="GO" id="GO:0035197">
    <property type="term" value="F:siRNA binding"/>
    <property type="evidence" value="ECO:0007669"/>
    <property type="project" value="TreeGrafter"/>
</dbReference>
<dbReference type="Gene3D" id="3.40.50.1820">
    <property type="entry name" value="alpha/beta hydrolase"/>
    <property type="match status" value="1"/>
</dbReference>
<dbReference type="GeneID" id="115623913"/>
<dbReference type="RefSeq" id="XP_030374329.1">
    <property type="nucleotide sequence ID" value="XM_030518469.1"/>
</dbReference>
<dbReference type="GO" id="GO:0031048">
    <property type="term" value="P:regulatory ncRNA-mediated heterochromatin formation"/>
    <property type="evidence" value="ECO:0007669"/>
    <property type="project" value="TreeGrafter"/>
</dbReference>
<feature type="domain" description="Arb2" evidence="1">
    <location>
        <begin position="161"/>
        <end position="248"/>
    </location>
</feature>
<dbReference type="OrthoDB" id="421951at2759"/>
<accession>A0A6J2TEA6</accession>
<dbReference type="PANTHER" id="PTHR21357:SF4">
    <property type="entry name" value="FAM172 FAMILY PROTEIN HOMOLOG CG10038"/>
    <property type="match status" value="1"/>
</dbReference>
<evidence type="ECO:0000259" key="1">
    <source>
        <dbReference type="Pfam" id="PF22749"/>
    </source>
</evidence>